<dbReference type="Pfam" id="PF06827">
    <property type="entry name" value="zf-FPG_IleRS"/>
    <property type="match status" value="1"/>
</dbReference>
<keyword evidence="11" id="KW-0234">DNA repair</keyword>
<evidence type="ECO:0000313" key="19">
    <source>
        <dbReference type="EMBL" id="TBW22061.1"/>
    </source>
</evidence>
<dbReference type="FunFam" id="1.10.8.50:FF:000003">
    <property type="entry name" value="Formamidopyrimidine-DNA glycosylase"/>
    <property type="match status" value="1"/>
</dbReference>
<dbReference type="NCBIfam" id="TIGR00577">
    <property type="entry name" value="fpg"/>
    <property type="match status" value="1"/>
</dbReference>
<dbReference type="GO" id="GO:0034039">
    <property type="term" value="F:8-oxo-7,8-dihydroguanine DNA N-glycosylase activity"/>
    <property type="evidence" value="ECO:0007669"/>
    <property type="project" value="TreeGrafter"/>
</dbReference>
<evidence type="ECO:0000259" key="18">
    <source>
        <dbReference type="PROSITE" id="PS51068"/>
    </source>
</evidence>
<evidence type="ECO:0000256" key="5">
    <source>
        <dbReference type="ARBA" id="ARBA00022723"/>
    </source>
</evidence>
<dbReference type="Pfam" id="PF01149">
    <property type="entry name" value="Fapy_DNA_glyco"/>
    <property type="match status" value="1"/>
</dbReference>
<dbReference type="CDD" id="cd08966">
    <property type="entry name" value="EcFpg-like_N"/>
    <property type="match status" value="1"/>
</dbReference>
<evidence type="ECO:0000256" key="13">
    <source>
        <dbReference type="ARBA" id="ARBA00023268"/>
    </source>
</evidence>
<proteinExistence type="inferred from homology"/>
<dbReference type="Proteomes" id="UP000293036">
    <property type="component" value="Unassembled WGS sequence"/>
</dbReference>
<feature type="domain" description="FPG-type" evidence="17">
    <location>
        <begin position="248"/>
        <end position="282"/>
    </location>
</feature>
<feature type="domain" description="Formamidopyrimidine-DNA glycosylase catalytic" evidence="18">
    <location>
        <begin position="2"/>
        <end position="109"/>
    </location>
</feature>
<dbReference type="Gene3D" id="3.20.190.10">
    <property type="entry name" value="MutM-like, N-terminal"/>
    <property type="match status" value="1"/>
</dbReference>
<dbReference type="PANTHER" id="PTHR22993:SF9">
    <property type="entry name" value="FORMAMIDOPYRIMIDINE-DNA GLYCOSYLASE"/>
    <property type="match status" value="1"/>
</dbReference>
<dbReference type="SUPFAM" id="SSF46946">
    <property type="entry name" value="S13-like H2TH domain"/>
    <property type="match status" value="1"/>
</dbReference>
<evidence type="ECO:0000256" key="4">
    <source>
        <dbReference type="ARBA" id="ARBA00011245"/>
    </source>
</evidence>
<dbReference type="EC" id="3.2.2.23" evidence="19"/>
<dbReference type="SUPFAM" id="SSF57716">
    <property type="entry name" value="Glucocorticoid receptor-like (DNA-binding domain)"/>
    <property type="match status" value="1"/>
</dbReference>
<evidence type="ECO:0000256" key="15">
    <source>
        <dbReference type="ARBA" id="ARBA00044632"/>
    </source>
</evidence>
<evidence type="ECO:0000256" key="9">
    <source>
        <dbReference type="ARBA" id="ARBA00022833"/>
    </source>
</evidence>
<evidence type="ECO:0000256" key="14">
    <source>
        <dbReference type="ARBA" id="ARBA00023295"/>
    </source>
</evidence>
<keyword evidence="9" id="KW-0862">Zinc</keyword>
<dbReference type="EC" id="4.2.99.18" evidence="19"/>
<keyword evidence="8 19" id="KW-0378">Hydrolase</keyword>
<protein>
    <submittedName>
        <fullName evidence="19">Bifunctional DNA-formamidopyrimidine glycosylase/DNA-(Apurinic or apyrimidinic site) lyase</fullName>
        <ecNumber evidence="19">3.2.2.23</ecNumber>
        <ecNumber evidence="19">4.2.99.18</ecNumber>
    </submittedName>
</protein>
<evidence type="ECO:0000256" key="7">
    <source>
        <dbReference type="ARBA" id="ARBA00022771"/>
    </source>
</evidence>
<dbReference type="PROSITE" id="PS51066">
    <property type="entry name" value="ZF_FPG_2"/>
    <property type="match status" value="1"/>
</dbReference>
<comment type="caution">
    <text evidence="19">The sequence shown here is derived from an EMBL/GenBank/DDBJ whole genome shotgun (WGS) entry which is preliminary data.</text>
</comment>
<keyword evidence="20" id="KW-1185">Reference proteome</keyword>
<evidence type="ECO:0000259" key="17">
    <source>
        <dbReference type="PROSITE" id="PS51066"/>
    </source>
</evidence>
<evidence type="ECO:0000256" key="12">
    <source>
        <dbReference type="ARBA" id="ARBA00023239"/>
    </source>
</evidence>
<comment type="subunit">
    <text evidence="4">Monomer.</text>
</comment>
<dbReference type="NCBIfam" id="NF002211">
    <property type="entry name" value="PRK01103.1"/>
    <property type="match status" value="1"/>
</dbReference>
<evidence type="ECO:0000313" key="20">
    <source>
        <dbReference type="Proteomes" id="UP000293036"/>
    </source>
</evidence>
<dbReference type="EMBL" id="SJDT01000003">
    <property type="protein sequence ID" value="TBW22061.1"/>
    <property type="molecule type" value="Genomic_DNA"/>
</dbReference>
<dbReference type="InterPro" id="IPR035937">
    <property type="entry name" value="FPG_N"/>
</dbReference>
<dbReference type="Gene3D" id="1.10.8.50">
    <property type="match status" value="1"/>
</dbReference>
<dbReference type="Pfam" id="PF06831">
    <property type="entry name" value="H2TH"/>
    <property type="match status" value="1"/>
</dbReference>
<organism evidence="19 20">
    <name type="scientific">Arcanobacterium bovis</name>
    <dbReference type="NCBI Taxonomy" id="2529275"/>
    <lineage>
        <taxon>Bacteria</taxon>
        <taxon>Bacillati</taxon>
        <taxon>Actinomycetota</taxon>
        <taxon>Actinomycetes</taxon>
        <taxon>Actinomycetales</taxon>
        <taxon>Actinomycetaceae</taxon>
        <taxon>Arcanobacterium</taxon>
    </lineage>
</organism>
<dbReference type="GO" id="GO:0006979">
    <property type="term" value="P:response to oxidative stress"/>
    <property type="evidence" value="ECO:0007669"/>
    <property type="project" value="UniProtKB-ARBA"/>
</dbReference>
<comment type="catalytic activity">
    <reaction evidence="15">
        <text>2'-deoxyribonucleotide-(2'-deoxyribose 5'-phosphate)-2'-deoxyribonucleotide-DNA = a 3'-end 2'-deoxyribonucleotide-(2,3-dehydro-2,3-deoxyribose 5'-phosphate)-DNA + a 5'-end 5'-phospho-2'-deoxyribonucleoside-DNA + H(+)</text>
        <dbReference type="Rhea" id="RHEA:66592"/>
        <dbReference type="Rhea" id="RHEA-COMP:13180"/>
        <dbReference type="Rhea" id="RHEA-COMP:16897"/>
        <dbReference type="Rhea" id="RHEA-COMP:17067"/>
        <dbReference type="ChEBI" id="CHEBI:15378"/>
        <dbReference type="ChEBI" id="CHEBI:136412"/>
        <dbReference type="ChEBI" id="CHEBI:157695"/>
        <dbReference type="ChEBI" id="CHEBI:167181"/>
        <dbReference type="EC" id="4.2.99.18"/>
    </reaction>
</comment>
<dbReference type="InterPro" id="IPR010663">
    <property type="entry name" value="Znf_FPG/IleRS"/>
</dbReference>
<dbReference type="GO" id="GO:0003684">
    <property type="term" value="F:damaged DNA binding"/>
    <property type="evidence" value="ECO:0007669"/>
    <property type="project" value="InterPro"/>
</dbReference>
<dbReference type="PROSITE" id="PS51068">
    <property type="entry name" value="FPG_CAT"/>
    <property type="match status" value="1"/>
</dbReference>
<dbReference type="GO" id="GO:0140078">
    <property type="term" value="F:class I DNA-(apurinic or apyrimidinic site) endonuclease activity"/>
    <property type="evidence" value="ECO:0007669"/>
    <property type="project" value="UniProtKB-EC"/>
</dbReference>
<dbReference type="SMART" id="SM00898">
    <property type="entry name" value="Fapy_DNA_glyco"/>
    <property type="match status" value="1"/>
</dbReference>
<dbReference type="InterPro" id="IPR020629">
    <property type="entry name" value="FPG_Glyclase"/>
</dbReference>
<keyword evidence="5" id="KW-0479">Metal-binding</keyword>
<keyword evidence="14 19" id="KW-0326">Glycosidase</keyword>
<evidence type="ECO:0000256" key="10">
    <source>
        <dbReference type="ARBA" id="ARBA00023125"/>
    </source>
</evidence>
<dbReference type="RefSeq" id="WP_131280577.1">
    <property type="nucleotide sequence ID" value="NZ_JBHSLR010000009.1"/>
</dbReference>
<dbReference type="InterPro" id="IPR000214">
    <property type="entry name" value="Znf_DNA_glyclase/AP_lyase"/>
</dbReference>
<keyword evidence="12 19" id="KW-0456">Lyase</keyword>
<accession>A0A4Q9V1Q6</accession>
<keyword evidence="10" id="KW-0238">DNA-binding</keyword>
<evidence type="ECO:0000256" key="3">
    <source>
        <dbReference type="ARBA" id="ARBA00009409"/>
    </source>
</evidence>
<comment type="similarity">
    <text evidence="3">Belongs to the FPG family.</text>
</comment>
<sequence>MPELPEVETIRRGLEPHVLGKRILSIETFGTRVIRHSPQGLAHLTGSQVTAVVRRGKFLWFDLGERCLVAHLGMSGQFRIGGGDFKHRRATFHFDDGSALDFVDQRTFGYLRDDEFAPTSDGYTGGFGSERKEIPISATHIGRDLLDPNCDFSALAARARLKKVGIKTLLLDQSFASGVGNIYADEALFLASVHGALPACDLPIDKIREVFDAGAQLMNRAVEVGGTSFDSLYVNVNGSSGYFSRSLNVYGRDGHACPRCGKILIREKFMGRSSYSCPKCQTRP</sequence>
<dbReference type="GO" id="GO:0006284">
    <property type="term" value="P:base-excision repair"/>
    <property type="evidence" value="ECO:0007669"/>
    <property type="project" value="InterPro"/>
</dbReference>
<evidence type="ECO:0000256" key="16">
    <source>
        <dbReference type="PROSITE-ProRule" id="PRU00391"/>
    </source>
</evidence>
<comment type="catalytic activity">
    <reaction evidence="1">
        <text>Hydrolysis of DNA containing ring-opened 7-methylguanine residues, releasing 2,6-diamino-4-hydroxy-5-(N-methyl)formamidopyrimidine.</text>
        <dbReference type="EC" id="3.2.2.23"/>
    </reaction>
</comment>
<dbReference type="GO" id="GO:0008270">
    <property type="term" value="F:zinc ion binding"/>
    <property type="evidence" value="ECO:0007669"/>
    <property type="project" value="UniProtKB-KW"/>
</dbReference>
<dbReference type="InterPro" id="IPR015886">
    <property type="entry name" value="H2TH_FPG"/>
</dbReference>
<comment type="cofactor">
    <cofactor evidence="2">
        <name>Zn(2+)</name>
        <dbReference type="ChEBI" id="CHEBI:29105"/>
    </cofactor>
</comment>
<keyword evidence="13" id="KW-0511">Multifunctional enzyme</keyword>
<dbReference type="InterPro" id="IPR010979">
    <property type="entry name" value="Ribosomal_uS13-like_H2TH"/>
</dbReference>
<dbReference type="SUPFAM" id="SSF81624">
    <property type="entry name" value="N-terminal domain of MutM-like DNA repair proteins"/>
    <property type="match status" value="1"/>
</dbReference>
<reference evidence="19 20" key="1">
    <citation type="submission" date="2019-02" db="EMBL/GenBank/DDBJ databases">
        <title>Arcanobacterium bovis sp. nov., isolated from the milk of a cow with mastitis.</title>
        <authorList>
            <person name="Sammra O."/>
            <person name="Foster G."/>
            <person name="Hassan A."/>
            <person name="Alssahen M."/>
            <person name="Laemmler C."/>
            <person name="Borowiak M."/>
            <person name="Malorny B."/>
            <person name="Abdulmawjood A."/>
        </authorList>
    </citation>
    <scope>NUCLEOTIDE SEQUENCE [LARGE SCALE GENOMIC DNA]</scope>
    <source>
        <strain evidence="19 20">C605018/01/1</strain>
    </source>
</reference>
<dbReference type="GO" id="GO:0003690">
    <property type="term" value="F:double-stranded DNA binding"/>
    <property type="evidence" value="ECO:0007669"/>
    <property type="project" value="UniProtKB-ARBA"/>
</dbReference>
<dbReference type="SMART" id="SM01232">
    <property type="entry name" value="H2TH"/>
    <property type="match status" value="1"/>
</dbReference>
<dbReference type="InterPro" id="IPR012319">
    <property type="entry name" value="FPG_cat"/>
</dbReference>
<evidence type="ECO:0000256" key="6">
    <source>
        <dbReference type="ARBA" id="ARBA00022763"/>
    </source>
</evidence>
<dbReference type="OrthoDB" id="9800855at2"/>
<evidence type="ECO:0000256" key="11">
    <source>
        <dbReference type="ARBA" id="ARBA00023204"/>
    </source>
</evidence>
<dbReference type="AlphaFoldDB" id="A0A4Q9V1Q6"/>
<keyword evidence="6" id="KW-0227">DNA damage</keyword>
<evidence type="ECO:0000256" key="8">
    <source>
        <dbReference type="ARBA" id="ARBA00022801"/>
    </source>
</evidence>
<evidence type="ECO:0000256" key="2">
    <source>
        <dbReference type="ARBA" id="ARBA00001947"/>
    </source>
</evidence>
<keyword evidence="7 16" id="KW-0863">Zinc-finger</keyword>
<evidence type="ECO:0000256" key="1">
    <source>
        <dbReference type="ARBA" id="ARBA00001668"/>
    </source>
</evidence>
<gene>
    <name evidence="19" type="primary">mutM</name>
    <name evidence="19" type="ORF">EZJ44_04295</name>
</gene>
<name>A0A4Q9V1Q6_9ACTO</name>
<dbReference type="PANTHER" id="PTHR22993">
    <property type="entry name" value="FORMAMIDOPYRIMIDINE-DNA GLYCOSYLASE"/>
    <property type="match status" value="1"/>
</dbReference>